<evidence type="ECO:0000256" key="2">
    <source>
        <dbReference type="ARBA" id="ARBA00008481"/>
    </source>
</evidence>
<dbReference type="EMBL" id="JBEDNP010000005">
    <property type="protein sequence ID" value="MEQ3539426.1"/>
    <property type="molecule type" value="Genomic_DNA"/>
</dbReference>
<dbReference type="RefSeq" id="WP_345654530.1">
    <property type="nucleotide sequence ID" value="NZ_BAABLY010000095.1"/>
</dbReference>
<evidence type="ECO:0000313" key="8">
    <source>
        <dbReference type="EMBL" id="MEQ3539426.1"/>
    </source>
</evidence>
<organism evidence="8 9">
    <name type="scientific">Pseudonocardia tropica</name>
    <dbReference type="NCBI Taxonomy" id="681289"/>
    <lineage>
        <taxon>Bacteria</taxon>
        <taxon>Bacillati</taxon>
        <taxon>Actinomycetota</taxon>
        <taxon>Actinomycetes</taxon>
        <taxon>Pseudonocardiales</taxon>
        <taxon>Pseudonocardiaceae</taxon>
        <taxon>Pseudonocardia</taxon>
    </lineage>
</organism>
<dbReference type="SUPFAM" id="SSF56281">
    <property type="entry name" value="Metallo-hydrolase/oxidoreductase"/>
    <property type="match status" value="1"/>
</dbReference>
<evidence type="ECO:0000259" key="7">
    <source>
        <dbReference type="Pfam" id="PF12706"/>
    </source>
</evidence>
<name>A0ABV1JTZ9_9PSEU</name>
<sequence length="297" mass="31600">MRIRILGSAAGGGFPQWNCGCPGCRAVRDGSRPATPRTQSSIAVSPDGRRWWLVNASPDVRTQLADAPALHPTGDRSTPLQGVLLTDAEIDHTLGLVLLREGRGVSLHATAATERTLREGSGLLPTLERFCPVTWTEVVPGTAHDLGGLTYRAFDAPTGKHDRFGTTEGLPGRVVGYRFTDTASGRYAVYLPGVQELTPAVQDEIDGADLLLVDGTTWHDDELVRLGLARKTAHDMGHLHVGGRGGSLEVLTALGVPRIVYVHVNNTNPVLLEDSAERAAVEAAGVVVGFDGLELEV</sequence>
<evidence type="ECO:0000256" key="3">
    <source>
        <dbReference type="ARBA" id="ARBA00015084"/>
    </source>
</evidence>
<comment type="caution">
    <text evidence="8">The sequence shown here is derived from an EMBL/GenBank/DDBJ whole genome shotgun (WGS) entry which is preliminary data.</text>
</comment>
<evidence type="ECO:0000256" key="4">
    <source>
        <dbReference type="ARBA" id="ARBA00022448"/>
    </source>
</evidence>
<dbReference type="Gene3D" id="3.60.15.10">
    <property type="entry name" value="Ribonuclease Z/Hydroxyacylglutathione hydrolase-like"/>
    <property type="match status" value="1"/>
</dbReference>
<accession>A0ABV1JTZ9</accession>
<dbReference type="HAMAP" id="MF_00653">
    <property type="entry name" value="PQQ_syn_PqqB"/>
    <property type="match status" value="1"/>
</dbReference>
<feature type="domain" description="Metallo-beta-lactamase" evidence="7">
    <location>
        <begin position="50"/>
        <end position="263"/>
    </location>
</feature>
<keyword evidence="4 6" id="KW-0813">Transport</keyword>
<dbReference type="InterPro" id="IPR011842">
    <property type="entry name" value="PQQ_synth_PqqB"/>
</dbReference>
<dbReference type="PANTHER" id="PTHR42663:SF7">
    <property type="entry name" value="COENZYME PQQ SYNTHESIS PROTEIN B"/>
    <property type="match status" value="1"/>
</dbReference>
<comment type="similarity">
    <text evidence="2 6">Belongs to the PqqB family.</text>
</comment>
<dbReference type="InterPro" id="IPR001279">
    <property type="entry name" value="Metallo-B-lactamas"/>
</dbReference>
<proteinExistence type="inferred from homology"/>
<evidence type="ECO:0000256" key="5">
    <source>
        <dbReference type="ARBA" id="ARBA00022905"/>
    </source>
</evidence>
<dbReference type="Pfam" id="PF12706">
    <property type="entry name" value="Lactamase_B_2"/>
    <property type="match status" value="1"/>
</dbReference>
<evidence type="ECO:0000313" key="9">
    <source>
        <dbReference type="Proteomes" id="UP001464923"/>
    </source>
</evidence>
<gene>
    <name evidence="6 8" type="primary">pqqB</name>
    <name evidence="8" type="ORF">WHI96_11380</name>
</gene>
<dbReference type="InterPro" id="IPR036866">
    <property type="entry name" value="RibonucZ/Hydroxyglut_hydro"/>
</dbReference>
<keyword evidence="5 6" id="KW-0884">PQQ biosynthesis</keyword>
<keyword evidence="9" id="KW-1185">Reference proteome</keyword>
<dbReference type="PANTHER" id="PTHR42663">
    <property type="entry name" value="HYDROLASE C777.06C-RELATED-RELATED"/>
    <property type="match status" value="1"/>
</dbReference>
<dbReference type="CDD" id="cd16274">
    <property type="entry name" value="PQQB-like_MBL-fold"/>
    <property type="match status" value="1"/>
</dbReference>
<dbReference type="NCBIfam" id="TIGR02108">
    <property type="entry name" value="PQQ_syn_pqqB"/>
    <property type="match status" value="1"/>
</dbReference>
<dbReference type="Proteomes" id="UP001464923">
    <property type="component" value="Unassembled WGS sequence"/>
</dbReference>
<comment type="function">
    <text evidence="6">May be involved in the transport of PQQ or its precursor to the periplasm.</text>
</comment>
<reference evidence="8 9" key="1">
    <citation type="submission" date="2024-03" db="EMBL/GenBank/DDBJ databases">
        <title>Draft genome sequence of Pseudonocardia tropica JCM 19149.</title>
        <authorList>
            <person name="Butdee W."/>
            <person name="Duangmal K."/>
        </authorList>
    </citation>
    <scope>NUCLEOTIDE SEQUENCE [LARGE SCALE GENOMIC DNA]</scope>
    <source>
        <strain evidence="8 9">JCM 19149</strain>
    </source>
</reference>
<comment type="pathway">
    <text evidence="1 6">Cofactor biosynthesis; pyrroloquinoline quinone biosynthesis.</text>
</comment>
<evidence type="ECO:0000256" key="1">
    <source>
        <dbReference type="ARBA" id="ARBA00004886"/>
    </source>
</evidence>
<evidence type="ECO:0000256" key="6">
    <source>
        <dbReference type="HAMAP-Rule" id="MF_00653"/>
    </source>
</evidence>
<protein>
    <recommendedName>
        <fullName evidence="3 6">Coenzyme PQQ synthesis protein B</fullName>
    </recommendedName>
    <alternativeName>
        <fullName evidence="6">Pyrroloquinoline quinone biosynthesis protein B</fullName>
    </alternativeName>
</protein>